<feature type="transmembrane region" description="Helical" evidence="1">
    <location>
        <begin position="170"/>
        <end position="197"/>
    </location>
</feature>
<keyword evidence="1" id="KW-0472">Membrane</keyword>
<dbReference type="Proteomes" id="UP000005019">
    <property type="component" value="Unassembled WGS sequence"/>
</dbReference>
<dbReference type="EMBL" id="AFHG01000052">
    <property type="protein sequence ID" value="EGK71043.1"/>
    <property type="molecule type" value="Genomic_DNA"/>
</dbReference>
<feature type="transmembrane region" description="Helical" evidence="1">
    <location>
        <begin position="221"/>
        <end position="246"/>
    </location>
</feature>
<evidence type="ECO:0000256" key="1">
    <source>
        <dbReference type="SAM" id="Phobius"/>
    </source>
</evidence>
<organism evidence="2 3">
    <name type="scientific">Methyloversatilis universalis (strain ATCC BAA-1314 / DSM 25237 / JCM 13912 / CCUG 52030 / FAM5)</name>
    <dbReference type="NCBI Taxonomy" id="1000565"/>
    <lineage>
        <taxon>Bacteria</taxon>
        <taxon>Pseudomonadati</taxon>
        <taxon>Pseudomonadota</taxon>
        <taxon>Betaproteobacteria</taxon>
        <taxon>Nitrosomonadales</taxon>
        <taxon>Sterolibacteriaceae</taxon>
        <taxon>Methyloversatilis</taxon>
    </lineage>
</organism>
<sequence>MQQSEHPEVPQAGSDALDLPFPVVREVGVFACFGWLAAAARDMRANPGGSLFYGSCFAFMGLVLTTVFRHAYHLTSALVCGFLLLGPFLSLGLYDLSRQREAGKSPVLAHSLTAGSHNAGAIGVFAVILIIIFLVWARASLVVFALFYTTQMPSVDHFLEQVLTLQNVEFLLAYAVVGFIFASLVFGASVVAIPLMLDRRQDAVTSILASLISLGRNPAPLLLWAAIIACFAVLGFATFMLGLIVLMPLVGHATWHAYRALIEPLQHPVAATA</sequence>
<protein>
    <recommendedName>
        <fullName evidence="4">Integral membrane protein</fullName>
    </recommendedName>
</protein>
<feature type="transmembrane region" description="Helical" evidence="1">
    <location>
        <begin position="74"/>
        <end position="94"/>
    </location>
</feature>
<keyword evidence="1" id="KW-0812">Transmembrane</keyword>
<proteinExistence type="predicted"/>
<comment type="caution">
    <text evidence="2">The sequence shown here is derived from an EMBL/GenBank/DDBJ whole genome shotgun (WGS) entry which is preliminary data.</text>
</comment>
<reference evidence="2 3" key="1">
    <citation type="journal article" date="2011" name="J. Bacteriol.">
        <title>Genome sequence of Methyloversatilis universalis FAM5T, a methylotrophic representative of the order Rhodocyclales.</title>
        <authorList>
            <person name="Kittichotirat W."/>
            <person name="Good N.M."/>
            <person name="Hall R."/>
            <person name="Bringel F."/>
            <person name="Lajus A."/>
            <person name="Medigue C."/>
            <person name="Smalley N.E."/>
            <person name="Beck D."/>
            <person name="Bumgarner R."/>
            <person name="Vuilleumier S."/>
            <person name="Kalyuzhnaya M.G."/>
        </authorList>
    </citation>
    <scope>NUCLEOTIDE SEQUENCE [LARGE SCALE GENOMIC DNA]</scope>
    <source>
        <strain evidence="3">ATCC BAA-1314 / JCM 13912 / FAM5</strain>
    </source>
</reference>
<dbReference type="AlphaFoldDB" id="F5RDR2"/>
<accession>F5RDR2</accession>
<keyword evidence="1" id="KW-1133">Transmembrane helix</keyword>
<dbReference type="eggNOG" id="COG5473">
    <property type="taxonomic scope" value="Bacteria"/>
</dbReference>
<dbReference type="Pfam" id="PF09955">
    <property type="entry name" value="DUF2189"/>
    <property type="match status" value="1"/>
</dbReference>
<feature type="transmembrane region" description="Helical" evidence="1">
    <location>
        <begin position="121"/>
        <end position="150"/>
    </location>
</feature>
<evidence type="ECO:0000313" key="3">
    <source>
        <dbReference type="Proteomes" id="UP000005019"/>
    </source>
</evidence>
<evidence type="ECO:0008006" key="4">
    <source>
        <dbReference type="Google" id="ProtNLM"/>
    </source>
</evidence>
<dbReference type="OrthoDB" id="5621705at2"/>
<name>F5RDR2_METUF</name>
<gene>
    <name evidence="2" type="ORF">METUNv1_02429</name>
</gene>
<keyword evidence="3" id="KW-1185">Reference proteome</keyword>
<dbReference type="RefSeq" id="WP_008062006.1">
    <property type="nucleotide sequence ID" value="NZ_AFHG01000052.1"/>
</dbReference>
<dbReference type="InterPro" id="IPR018692">
    <property type="entry name" value="DUF2189"/>
</dbReference>
<evidence type="ECO:0000313" key="2">
    <source>
        <dbReference type="EMBL" id="EGK71043.1"/>
    </source>
</evidence>
<dbReference type="STRING" id="1000565.METUNv1_02429"/>
<feature type="transmembrane region" description="Helical" evidence="1">
    <location>
        <begin position="50"/>
        <end position="68"/>
    </location>
</feature>